<sequence length="187" mass="20647">MKRLAVFCGSAAGNQPVYAEAARLTAREIAKRNIELVYGGGHVGLMGIIADATLEAGGSVIGVIPEPLKSRELAHQGLTQLHVVKDMHERKALMADLSDGFIALPGGAGTMEEIFETWTWGILGYHRKPCAFFNVASYFDLLAQFITHMEQQAFLEPSYRKMLIIDTQIQSLLDNLLAYQPPEIKWS</sequence>
<dbReference type="SUPFAM" id="SSF102405">
    <property type="entry name" value="MCP/YpsA-like"/>
    <property type="match status" value="1"/>
</dbReference>
<evidence type="ECO:0000313" key="1">
    <source>
        <dbReference type="EMBL" id="GFR90857.1"/>
    </source>
</evidence>
<dbReference type="InterPro" id="IPR031100">
    <property type="entry name" value="LOG_fam"/>
</dbReference>
<dbReference type="EMBL" id="BMAT01001705">
    <property type="protein sequence ID" value="GFR90857.1"/>
    <property type="molecule type" value="Genomic_DNA"/>
</dbReference>
<accession>A0AAV4GZK6</accession>
<dbReference type="GO" id="GO:0009691">
    <property type="term" value="P:cytokinin biosynthetic process"/>
    <property type="evidence" value="ECO:0007669"/>
    <property type="project" value="InterPro"/>
</dbReference>
<dbReference type="PANTHER" id="PTHR31223:SF70">
    <property type="entry name" value="LOG FAMILY PROTEIN YJL055W"/>
    <property type="match status" value="1"/>
</dbReference>
<dbReference type="Pfam" id="PF03641">
    <property type="entry name" value="Lysine_decarbox"/>
    <property type="match status" value="1"/>
</dbReference>
<keyword evidence="2" id="KW-1185">Reference proteome</keyword>
<dbReference type="GO" id="GO:0005829">
    <property type="term" value="C:cytosol"/>
    <property type="evidence" value="ECO:0007669"/>
    <property type="project" value="TreeGrafter"/>
</dbReference>
<evidence type="ECO:0000313" key="2">
    <source>
        <dbReference type="Proteomes" id="UP000762676"/>
    </source>
</evidence>
<proteinExistence type="predicted"/>
<name>A0AAV4GZK6_9GAST</name>
<dbReference type="Gene3D" id="3.40.50.450">
    <property type="match status" value="1"/>
</dbReference>
<gene>
    <name evidence="1" type="ORF">ElyMa_000829100</name>
</gene>
<organism evidence="1 2">
    <name type="scientific">Elysia marginata</name>
    <dbReference type="NCBI Taxonomy" id="1093978"/>
    <lineage>
        <taxon>Eukaryota</taxon>
        <taxon>Metazoa</taxon>
        <taxon>Spiralia</taxon>
        <taxon>Lophotrochozoa</taxon>
        <taxon>Mollusca</taxon>
        <taxon>Gastropoda</taxon>
        <taxon>Heterobranchia</taxon>
        <taxon>Euthyneura</taxon>
        <taxon>Panpulmonata</taxon>
        <taxon>Sacoglossa</taxon>
        <taxon>Placobranchoidea</taxon>
        <taxon>Plakobranchidae</taxon>
        <taxon>Elysia</taxon>
    </lineage>
</organism>
<comment type="caution">
    <text evidence="1">The sequence shown here is derived from an EMBL/GenBank/DDBJ whole genome shotgun (WGS) entry which is preliminary data.</text>
</comment>
<protein>
    <submittedName>
        <fullName evidence="1">Cytokinin riboside 5'-monophosphate phosphoribohydrolase</fullName>
    </submittedName>
</protein>
<reference evidence="1 2" key="1">
    <citation type="journal article" date="2021" name="Elife">
        <title>Chloroplast acquisition without the gene transfer in kleptoplastic sea slugs, Plakobranchus ocellatus.</title>
        <authorList>
            <person name="Maeda T."/>
            <person name="Takahashi S."/>
            <person name="Yoshida T."/>
            <person name="Shimamura S."/>
            <person name="Takaki Y."/>
            <person name="Nagai Y."/>
            <person name="Toyoda A."/>
            <person name="Suzuki Y."/>
            <person name="Arimoto A."/>
            <person name="Ishii H."/>
            <person name="Satoh N."/>
            <person name="Nishiyama T."/>
            <person name="Hasebe M."/>
            <person name="Maruyama T."/>
            <person name="Minagawa J."/>
            <person name="Obokata J."/>
            <person name="Shigenobu S."/>
        </authorList>
    </citation>
    <scope>NUCLEOTIDE SEQUENCE [LARGE SCALE GENOMIC DNA]</scope>
</reference>
<dbReference type="NCBIfam" id="TIGR00730">
    <property type="entry name" value="Rossman fold protein, TIGR00730 family"/>
    <property type="match status" value="1"/>
</dbReference>
<dbReference type="InterPro" id="IPR005269">
    <property type="entry name" value="LOG"/>
</dbReference>
<dbReference type="GO" id="GO:0016799">
    <property type="term" value="F:hydrolase activity, hydrolyzing N-glycosyl compounds"/>
    <property type="evidence" value="ECO:0007669"/>
    <property type="project" value="TreeGrafter"/>
</dbReference>
<dbReference type="Proteomes" id="UP000762676">
    <property type="component" value="Unassembled WGS sequence"/>
</dbReference>
<dbReference type="PANTHER" id="PTHR31223">
    <property type="entry name" value="LOG FAMILY PROTEIN YJL055W"/>
    <property type="match status" value="1"/>
</dbReference>
<dbReference type="AlphaFoldDB" id="A0AAV4GZK6"/>